<dbReference type="GO" id="GO:0016811">
    <property type="term" value="F:hydrolase activity, acting on carbon-nitrogen (but not peptide) bonds, in linear amides"/>
    <property type="evidence" value="ECO:0007669"/>
    <property type="project" value="InterPro"/>
</dbReference>
<keyword evidence="4" id="KW-0460">Magnesium</keyword>
<comment type="cofactor">
    <cofactor evidence="1">
        <name>Mg(2+)</name>
        <dbReference type="ChEBI" id="CHEBI:18420"/>
    </cofactor>
</comment>
<accession>A0A6G8AVK8</accession>
<evidence type="ECO:0000256" key="4">
    <source>
        <dbReference type="ARBA" id="ARBA00022842"/>
    </source>
</evidence>
<dbReference type="PANTHER" id="PTHR31609:SF1">
    <property type="entry name" value="CARBOHYDRATE DEACETYLASE"/>
    <property type="match status" value="1"/>
</dbReference>
<keyword evidence="2" id="KW-0479">Metal-binding</keyword>
<reference evidence="6 7" key="1">
    <citation type="submission" date="2020-03" db="EMBL/GenBank/DDBJ databases">
        <title>Vagococcus sp. nov., isolated from beetles.</title>
        <authorList>
            <person name="Hyun D.-W."/>
            <person name="Bae J.-W."/>
        </authorList>
    </citation>
    <scope>NUCLEOTIDE SEQUENCE [LARGE SCALE GENOMIC DNA]</scope>
    <source>
        <strain evidence="6 7">HDW17B</strain>
    </source>
</reference>
<evidence type="ECO:0000256" key="3">
    <source>
        <dbReference type="ARBA" id="ARBA00022801"/>
    </source>
</evidence>
<dbReference type="GO" id="GO:0019213">
    <property type="term" value="F:deacetylase activity"/>
    <property type="evidence" value="ECO:0007669"/>
    <property type="project" value="TreeGrafter"/>
</dbReference>
<gene>
    <name evidence="6" type="ORF">G7082_11270</name>
</gene>
<evidence type="ECO:0000256" key="2">
    <source>
        <dbReference type="ARBA" id="ARBA00022723"/>
    </source>
</evidence>
<dbReference type="InterPro" id="IPR011330">
    <property type="entry name" value="Glyco_hydro/deAcase_b/a-brl"/>
</dbReference>
<keyword evidence="5" id="KW-0119">Carbohydrate metabolism</keyword>
<dbReference type="PANTHER" id="PTHR31609">
    <property type="entry name" value="YDJC DEACETYLASE FAMILY MEMBER"/>
    <property type="match status" value="1"/>
</dbReference>
<proteinExistence type="predicted"/>
<dbReference type="KEGG" id="vhy:G7082_11270"/>
<dbReference type="GO" id="GO:0000272">
    <property type="term" value="P:polysaccharide catabolic process"/>
    <property type="evidence" value="ECO:0007669"/>
    <property type="project" value="InterPro"/>
</dbReference>
<evidence type="ECO:0000256" key="5">
    <source>
        <dbReference type="ARBA" id="ARBA00023277"/>
    </source>
</evidence>
<dbReference type="InterPro" id="IPR022948">
    <property type="entry name" value="COD_ChbG_bac"/>
</dbReference>
<evidence type="ECO:0000313" key="7">
    <source>
        <dbReference type="Proteomes" id="UP000501747"/>
    </source>
</evidence>
<dbReference type="SUPFAM" id="SSF88713">
    <property type="entry name" value="Glycoside hydrolase/deacetylase"/>
    <property type="match status" value="1"/>
</dbReference>
<sequence>MAKLVINADDFGYSKAINHGIIDSFQNGVLTSTTLMANMPGFDHAVELSRSNPNLGVGVHLSMTCGKPILTNVTDLVEETGKFKCLDKIKAELFETNLEQLYDEWDAQIKHIQQAGINISHLDSHHYTHSMGDHYRVVEALSLKYHLPIRNSHDVRTKFINPNLSPAEELWPLFNYPEMKRMDKRFLEVKQQLFKIIVKDCQKYSEKNKVEAVCHPGFLDEEVWFGSSFNLARMREVSILCDLDLSKLFSEYEFELCNYHDF</sequence>
<dbReference type="EMBL" id="CP049887">
    <property type="protein sequence ID" value="QIL49027.1"/>
    <property type="molecule type" value="Genomic_DNA"/>
</dbReference>
<dbReference type="GO" id="GO:0046872">
    <property type="term" value="F:metal ion binding"/>
    <property type="evidence" value="ECO:0007669"/>
    <property type="project" value="UniProtKB-KW"/>
</dbReference>
<dbReference type="Gene3D" id="3.20.20.370">
    <property type="entry name" value="Glycoside hydrolase/deacetylase"/>
    <property type="match status" value="1"/>
</dbReference>
<organism evidence="6 7">
    <name type="scientific">Vagococcus hydrophili</name>
    <dbReference type="NCBI Taxonomy" id="2714947"/>
    <lineage>
        <taxon>Bacteria</taxon>
        <taxon>Bacillati</taxon>
        <taxon>Bacillota</taxon>
        <taxon>Bacilli</taxon>
        <taxon>Lactobacillales</taxon>
        <taxon>Enterococcaceae</taxon>
        <taxon>Vagococcus</taxon>
    </lineage>
</organism>
<dbReference type="RefSeq" id="WP_166035156.1">
    <property type="nucleotide sequence ID" value="NZ_CP049887.1"/>
</dbReference>
<evidence type="ECO:0000256" key="1">
    <source>
        <dbReference type="ARBA" id="ARBA00001946"/>
    </source>
</evidence>
<keyword evidence="3" id="KW-0378">Hydrolase</keyword>
<name>A0A6G8AVK8_9ENTE</name>
<evidence type="ECO:0000313" key="6">
    <source>
        <dbReference type="EMBL" id="QIL49027.1"/>
    </source>
</evidence>
<dbReference type="CDD" id="cd10803">
    <property type="entry name" value="YdjC_EF3048_like"/>
    <property type="match status" value="1"/>
</dbReference>
<dbReference type="Proteomes" id="UP000501747">
    <property type="component" value="Chromosome"/>
</dbReference>
<protein>
    <submittedName>
        <fullName evidence="6">Carbohydrate deacetylase</fullName>
    </submittedName>
</protein>
<dbReference type="AlphaFoldDB" id="A0A6G8AVK8"/>
<dbReference type="Pfam" id="PF04794">
    <property type="entry name" value="YdjC"/>
    <property type="match status" value="1"/>
</dbReference>
<keyword evidence="7" id="KW-1185">Reference proteome</keyword>
<dbReference type="InterPro" id="IPR006879">
    <property type="entry name" value="YdjC-like"/>
</dbReference>